<reference evidence="3" key="1">
    <citation type="journal article" date="2019" name="bioRxiv">
        <title>Genomics, evolutionary history and diagnostics of the Alternaria alternata species group including apple and Asian pear pathotypes.</title>
        <authorList>
            <person name="Armitage A.D."/>
            <person name="Cockerton H.M."/>
            <person name="Sreenivasaprasad S."/>
            <person name="Woodhall J.W."/>
            <person name="Lane C.R."/>
            <person name="Harrison R.J."/>
            <person name="Clarkson J.P."/>
        </authorList>
    </citation>
    <scope>NUCLEOTIDE SEQUENCE [LARGE SCALE GENOMIC DNA]</scope>
    <source>
        <strain evidence="3">RGR 97.0016</strain>
    </source>
</reference>
<evidence type="ECO:0000313" key="3">
    <source>
        <dbReference type="Proteomes" id="UP000293823"/>
    </source>
</evidence>
<gene>
    <name evidence="2" type="ORF">AA0113_g10133</name>
</gene>
<dbReference type="Proteomes" id="UP000293823">
    <property type="component" value="Unassembled WGS sequence"/>
</dbReference>
<name>A0A4Q4QWQ6_9PLEO</name>
<keyword evidence="3" id="KW-1185">Reference proteome</keyword>
<dbReference type="AlphaFoldDB" id="A0A4Q4QWQ6"/>
<organism evidence="2 3">
    <name type="scientific">Alternaria arborescens</name>
    <dbReference type="NCBI Taxonomy" id="156630"/>
    <lineage>
        <taxon>Eukaryota</taxon>
        <taxon>Fungi</taxon>
        <taxon>Dikarya</taxon>
        <taxon>Ascomycota</taxon>
        <taxon>Pezizomycotina</taxon>
        <taxon>Dothideomycetes</taxon>
        <taxon>Pleosporomycetidae</taxon>
        <taxon>Pleosporales</taxon>
        <taxon>Pleosporineae</taxon>
        <taxon>Pleosporaceae</taxon>
        <taxon>Alternaria</taxon>
        <taxon>Alternaria sect. Alternaria</taxon>
    </lineage>
</organism>
<feature type="region of interest" description="Disordered" evidence="1">
    <location>
        <begin position="238"/>
        <end position="261"/>
    </location>
</feature>
<evidence type="ECO:0000313" key="2">
    <source>
        <dbReference type="EMBL" id="RYO48159.1"/>
    </source>
</evidence>
<sequence length="278" mass="30618">MSGDPEFIILKYQAWMRTAAFEDTILGAIIKQPLSPSTNYVPDAPAAYISHTLQEGSATDFVLEGTGNKSQGVAGSLTSIGQFSVSGSREASVYLNGKHIRYKRIQQLDQFWAKLREDPDVKRSMGDWISMWNTWPVCLVVGIMMCEDVEISMDAAKTQERKAQGEIPVGEILLPASGVNQLGKDANPKLEATSSQHTATLFKADMEENSIFAVELKIVTTGSIHRKLLRLKDKGPNVGDNRLAGMDSDEDSDEETPVDEDFILADLDTDTVRDMTQD</sequence>
<comment type="caution">
    <text evidence="2">The sequence shown here is derived from an EMBL/GenBank/DDBJ whole genome shotgun (WGS) entry which is preliminary data.</text>
</comment>
<dbReference type="EMBL" id="PEJP01000050">
    <property type="protein sequence ID" value="RYO48159.1"/>
    <property type="molecule type" value="Genomic_DNA"/>
</dbReference>
<proteinExistence type="predicted"/>
<dbReference type="OrthoDB" id="3681508at2759"/>
<evidence type="ECO:0000256" key="1">
    <source>
        <dbReference type="SAM" id="MobiDB-lite"/>
    </source>
</evidence>
<feature type="compositionally biased region" description="Acidic residues" evidence="1">
    <location>
        <begin position="247"/>
        <end position="261"/>
    </location>
</feature>
<protein>
    <submittedName>
        <fullName evidence="2">Uncharacterized protein</fullName>
    </submittedName>
</protein>
<accession>A0A4Q4QWQ6</accession>